<organism evidence="2 3">
    <name type="scientific">Necator americanus</name>
    <name type="common">Human hookworm</name>
    <dbReference type="NCBI Taxonomy" id="51031"/>
    <lineage>
        <taxon>Eukaryota</taxon>
        <taxon>Metazoa</taxon>
        <taxon>Ecdysozoa</taxon>
        <taxon>Nematoda</taxon>
        <taxon>Chromadorea</taxon>
        <taxon>Rhabditida</taxon>
        <taxon>Rhabditina</taxon>
        <taxon>Rhabditomorpha</taxon>
        <taxon>Strongyloidea</taxon>
        <taxon>Ancylostomatidae</taxon>
        <taxon>Bunostominae</taxon>
        <taxon>Necator</taxon>
    </lineage>
</organism>
<sequence>MHAQQRSGSRSLQKFLVFQPTPHPYVNPMRRLHPRENLFDTLHRYAMIVGSISCLLHVVLDGFLSLPLIIAVFYLICAHYGCSSRNSFSIAHFREVWTNAKAKTLLRIFSVTVLCLIRILFLSLRETEADDTITVIVGSISCLLHVVLDGFLSLPLIIAVFYLICAHYGCSSRNSFSIAHFREVWTNAKAKTLLQIFSVTVLCLIRILFLSLRETEADDTITVFLAYVQLLIVFTDNLSLCCELEESRSSRQRGFRWNERPQAAAAA</sequence>
<evidence type="ECO:0000313" key="2">
    <source>
        <dbReference type="EMBL" id="ETN69124.1"/>
    </source>
</evidence>
<keyword evidence="1" id="KW-0472">Membrane</keyword>
<dbReference type="GeneID" id="25355523"/>
<proteinExistence type="predicted"/>
<accession>W2SHJ7</accession>
<feature type="transmembrane region" description="Helical" evidence="1">
    <location>
        <begin position="104"/>
        <end position="124"/>
    </location>
</feature>
<evidence type="ECO:0000256" key="1">
    <source>
        <dbReference type="SAM" id="Phobius"/>
    </source>
</evidence>
<keyword evidence="3" id="KW-1185">Reference proteome</keyword>
<dbReference type="CTD" id="25355523"/>
<keyword evidence="1" id="KW-0812">Transmembrane</keyword>
<dbReference type="KEGG" id="nai:NECAME_15497"/>
<dbReference type="Proteomes" id="UP000053676">
    <property type="component" value="Unassembled WGS sequence"/>
</dbReference>
<feature type="transmembrane region" description="Helical" evidence="1">
    <location>
        <begin position="192"/>
        <end position="212"/>
    </location>
</feature>
<feature type="transmembrane region" description="Helical" evidence="1">
    <location>
        <begin position="136"/>
        <end position="164"/>
    </location>
</feature>
<keyword evidence="1" id="KW-1133">Transmembrane helix</keyword>
<dbReference type="AlphaFoldDB" id="W2SHJ7"/>
<evidence type="ECO:0000313" key="3">
    <source>
        <dbReference type="Proteomes" id="UP000053676"/>
    </source>
</evidence>
<protein>
    <submittedName>
        <fullName evidence="2">Uncharacterized protein</fullName>
    </submittedName>
</protein>
<feature type="transmembrane region" description="Helical" evidence="1">
    <location>
        <begin position="224"/>
        <end position="244"/>
    </location>
</feature>
<gene>
    <name evidence="2" type="ORF">NECAME_15497</name>
</gene>
<dbReference type="OrthoDB" id="5821800at2759"/>
<dbReference type="EMBL" id="KI669163">
    <property type="protein sequence ID" value="ETN69124.1"/>
    <property type="molecule type" value="Genomic_DNA"/>
</dbReference>
<feature type="transmembrane region" description="Helical" evidence="1">
    <location>
        <begin position="42"/>
        <end position="60"/>
    </location>
</feature>
<name>W2SHJ7_NECAM</name>
<feature type="transmembrane region" description="Helical" evidence="1">
    <location>
        <begin position="66"/>
        <end position="83"/>
    </location>
</feature>
<reference evidence="3" key="1">
    <citation type="journal article" date="2014" name="Nat. Genet.">
        <title>Genome of the human hookworm Necator americanus.</title>
        <authorList>
            <person name="Tang Y.T."/>
            <person name="Gao X."/>
            <person name="Rosa B.A."/>
            <person name="Abubucker S."/>
            <person name="Hallsworth-Pepin K."/>
            <person name="Martin J."/>
            <person name="Tyagi R."/>
            <person name="Heizer E."/>
            <person name="Zhang X."/>
            <person name="Bhonagiri-Palsikar V."/>
            <person name="Minx P."/>
            <person name="Warren W.C."/>
            <person name="Wang Q."/>
            <person name="Zhan B."/>
            <person name="Hotez P.J."/>
            <person name="Sternberg P.W."/>
            <person name="Dougall A."/>
            <person name="Gaze S.T."/>
            <person name="Mulvenna J."/>
            <person name="Sotillo J."/>
            <person name="Ranganathan S."/>
            <person name="Rabelo E.M."/>
            <person name="Wilson R.K."/>
            <person name="Felgner P.L."/>
            <person name="Bethony J."/>
            <person name="Hawdon J.M."/>
            <person name="Gasser R.B."/>
            <person name="Loukas A."/>
            <person name="Mitreva M."/>
        </authorList>
    </citation>
    <scope>NUCLEOTIDE SEQUENCE [LARGE SCALE GENOMIC DNA]</scope>
</reference>